<dbReference type="RefSeq" id="XP_067712709.1">
    <property type="nucleotide sequence ID" value="XM_067856608.1"/>
</dbReference>
<reference evidence="1 2" key="1">
    <citation type="submission" date="2021-06" db="EMBL/GenBank/DDBJ databases">
        <title>Genome sequence of Babesia caballi.</title>
        <authorList>
            <person name="Yamagishi J."/>
            <person name="Kidaka T."/>
            <person name="Ochi A."/>
        </authorList>
    </citation>
    <scope>NUCLEOTIDE SEQUENCE [LARGE SCALE GENOMIC DNA]</scope>
    <source>
        <strain evidence="1">USDA-D6B2</strain>
    </source>
</reference>
<accession>A0AAV4LLH5</accession>
<name>A0AAV4LLH5_BABCB</name>
<dbReference type="Proteomes" id="UP001497744">
    <property type="component" value="Unassembled WGS sequence"/>
</dbReference>
<dbReference type="EMBL" id="BPLF01000001">
    <property type="protein sequence ID" value="GIX60638.1"/>
    <property type="molecule type" value="Genomic_DNA"/>
</dbReference>
<dbReference type="GO" id="GO:0016301">
    <property type="term" value="F:kinase activity"/>
    <property type="evidence" value="ECO:0007669"/>
    <property type="project" value="UniProtKB-KW"/>
</dbReference>
<organism evidence="1 2">
    <name type="scientific">Babesia caballi</name>
    <dbReference type="NCBI Taxonomy" id="5871"/>
    <lineage>
        <taxon>Eukaryota</taxon>
        <taxon>Sar</taxon>
        <taxon>Alveolata</taxon>
        <taxon>Apicomplexa</taxon>
        <taxon>Aconoidasida</taxon>
        <taxon>Piroplasmida</taxon>
        <taxon>Babesiidae</taxon>
        <taxon>Babesia</taxon>
    </lineage>
</organism>
<gene>
    <name evidence="1" type="ORF">BcabD6B2_00730</name>
</gene>
<proteinExistence type="predicted"/>
<dbReference type="GeneID" id="94192121"/>
<sequence length="133" mass="14139">MVEVLAVVHGVGDVTVSEESRPGVPGVYRPVNPPVLRFALHVVGGDGVKEMPNGSWLLESTAVGGADGLLVLLLEALVMQRPVQQRLKIDALANVTQRYRTPFAQVRRVGVRQVAIEPLPVVDGLKSGVGIGM</sequence>
<keyword evidence="1" id="KW-0418">Kinase</keyword>
<evidence type="ECO:0000313" key="2">
    <source>
        <dbReference type="Proteomes" id="UP001497744"/>
    </source>
</evidence>
<keyword evidence="1" id="KW-0808">Transferase</keyword>
<dbReference type="AlphaFoldDB" id="A0AAV4LLH5"/>
<evidence type="ECO:0000313" key="1">
    <source>
        <dbReference type="EMBL" id="GIX60638.1"/>
    </source>
</evidence>
<protein>
    <submittedName>
        <fullName evidence="1">Two-component sensor histidine kinase</fullName>
    </submittedName>
</protein>
<keyword evidence="2" id="KW-1185">Reference proteome</keyword>
<comment type="caution">
    <text evidence="1">The sequence shown here is derived from an EMBL/GenBank/DDBJ whole genome shotgun (WGS) entry which is preliminary data.</text>
</comment>